<evidence type="ECO:0000313" key="1">
    <source>
        <dbReference type="EMBL" id="QNP74956.1"/>
    </source>
</evidence>
<organism evidence="1 2">
    <name type="scientific">Streptomyces roseirectus</name>
    <dbReference type="NCBI Taxonomy" id="2768066"/>
    <lineage>
        <taxon>Bacteria</taxon>
        <taxon>Bacillati</taxon>
        <taxon>Actinomycetota</taxon>
        <taxon>Actinomycetes</taxon>
        <taxon>Kitasatosporales</taxon>
        <taxon>Streptomycetaceae</taxon>
        <taxon>Streptomyces</taxon>
    </lineage>
</organism>
<gene>
    <name evidence="1" type="ORF">IAG44_39770</name>
</gene>
<dbReference type="Proteomes" id="UP000516052">
    <property type="component" value="Chromosome"/>
</dbReference>
<proteinExistence type="predicted"/>
<name>A0A7H0IQ90_9ACTN</name>
<accession>A0A7H0IQ90</accession>
<dbReference type="EMBL" id="CP060828">
    <property type="protein sequence ID" value="QNP74956.1"/>
    <property type="molecule type" value="Genomic_DNA"/>
</dbReference>
<dbReference type="KEGG" id="sroi:IAG44_39770"/>
<evidence type="ECO:0000313" key="2">
    <source>
        <dbReference type="Proteomes" id="UP000516052"/>
    </source>
</evidence>
<dbReference type="AlphaFoldDB" id="A0A7H0IQ90"/>
<reference evidence="1 2" key="1">
    <citation type="submission" date="2020-08" db="EMBL/GenBank/DDBJ databases">
        <title>A novel species.</title>
        <authorList>
            <person name="Gao J."/>
        </authorList>
    </citation>
    <scope>NUCLEOTIDE SEQUENCE [LARGE SCALE GENOMIC DNA]</scope>
    <source>
        <strain evidence="1 2">CRXT-G-22</strain>
    </source>
</reference>
<keyword evidence="2" id="KW-1185">Reference proteome</keyword>
<sequence length="275" mass="31031">MQYLVRQEAGPEYDALGKRLEKIAAVTAPLVTAVTGLPMPESVVIRTMTVHEWKQAHRRSSEHLLRTEALQLGATSRTKARLRRRIQLAVMNRMWPVVLGQSVPLEPGHPELVILPEALKHAGRLDDDPVLHKILGHEMTHLAQDAAGDGTVWTAQDTYFPDLRGIADRDYHFLLEGHAYWADQQITTRLYGTPVCTDKPSPYASARYLKLFNSRLRTQIVEVQRRATDSVARIIATEGLDAFNRVWTTPTLVPLKSETSTPELWRRRFGPHPAG</sequence>
<dbReference type="RefSeq" id="WP_187751879.1">
    <property type="nucleotide sequence ID" value="NZ_CP060828.1"/>
</dbReference>
<protein>
    <submittedName>
        <fullName evidence="1">Uncharacterized protein</fullName>
    </submittedName>
</protein>